<evidence type="ECO:0000256" key="1">
    <source>
        <dbReference type="SAM" id="MobiDB-lite"/>
    </source>
</evidence>
<evidence type="ECO:0000313" key="2">
    <source>
        <dbReference type="EMBL" id="CAB4932887.1"/>
    </source>
</evidence>
<feature type="region of interest" description="Disordered" evidence="1">
    <location>
        <begin position="18"/>
        <end position="54"/>
    </location>
</feature>
<dbReference type="EMBL" id="CAFBNC010000028">
    <property type="protein sequence ID" value="CAB4932887.1"/>
    <property type="molecule type" value="Genomic_DNA"/>
</dbReference>
<feature type="compositionally biased region" description="Polar residues" evidence="1">
    <location>
        <begin position="40"/>
        <end position="54"/>
    </location>
</feature>
<organism evidence="2">
    <name type="scientific">freshwater metagenome</name>
    <dbReference type="NCBI Taxonomy" id="449393"/>
    <lineage>
        <taxon>unclassified sequences</taxon>
        <taxon>metagenomes</taxon>
        <taxon>ecological metagenomes</taxon>
    </lineage>
</organism>
<gene>
    <name evidence="2" type="ORF">UFOPK3733_00780</name>
</gene>
<sequence length="128" mass="13709">MPHGINHTNQLLEQHLERTRTHPTNTGRSNITRETRNIRSRSNVGSPSIRSSGNITLETRDIKASDIGRSSSGTFEASNITLGSSDIGSHSFGSGSIDARAKPAGGFFGCGFSGGSVIEHVFDIRNRV</sequence>
<accession>A0A6J7IRT6</accession>
<protein>
    <submittedName>
        <fullName evidence="2">Unannotated protein</fullName>
    </submittedName>
</protein>
<proteinExistence type="predicted"/>
<dbReference type="AlphaFoldDB" id="A0A6J7IRT6"/>
<name>A0A6J7IRT6_9ZZZZ</name>
<reference evidence="2" key="1">
    <citation type="submission" date="2020-05" db="EMBL/GenBank/DDBJ databases">
        <authorList>
            <person name="Chiriac C."/>
            <person name="Salcher M."/>
            <person name="Ghai R."/>
            <person name="Kavagutti S V."/>
        </authorList>
    </citation>
    <scope>NUCLEOTIDE SEQUENCE</scope>
</reference>